<proteinExistence type="predicted"/>
<dbReference type="EMBL" id="BPLQ01011758">
    <property type="protein sequence ID" value="GIY60180.1"/>
    <property type="molecule type" value="Genomic_DNA"/>
</dbReference>
<organism evidence="2 3">
    <name type="scientific">Caerostris darwini</name>
    <dbReference type="NCBI Taxonomy" id="1538125"/>
    <lineage>
        <taxon>Eukaryota</taxon>
        <taxon>Metazoa</taxon>
        <taxon>Ecdysozoa</taxon>
        <taxon>Arthropoda</taxon>
        <taxon>Chelicerata</taxon>
        <taxon>Arachnida</taxon>
        <taxon>Araneae</taxon>
        <taxon>Araneomorphae</taxon>
        <taxon>Entelegynae</taxon>
        <taxon>Araneoidea</taxon>
        <taxon>Araneidae</taxon>
        <taxon>Caerostris</taxon>
    </lineage>
</organism>
<keyword evidence="1" id="KW-1133">Transmembrane helix</keyword>
<comment type="caution">
    <text evidence="2">The sequence shown here is derived from an EMBL/GenBank/DDBJ whole genome shotgun (WGS) entry which is preliminary data.</text>
</comment>
<accession>A0AAV4US19</accession>
<keyword evidence="1" id="KW-0472">Membrane</keyword>
<evidence type="ECO:0008006" key="4">
    <source>
        <dbReference type="Google" id="ProtNLM"/>
    </source>
</evidence>
<gene>
    <name evidence="2" type="ORF">CDAR_377121</name>
</gene>
<evidence type="ECO:0000313" key="3">
    <source>
        <dbReference type="Proteomes" id="UP001054837"/>
    </source>
</evidence>
<name>A0AAV4US19_9ARAC</name>
<evidence type="ECO:0000256" key="1">
    <source>
        <dbReference type="SAM" id="Phobius"/>
    </source>
</evidence>
<evidence type="ECO:0000313" key="2">
    <source>
        <dbReference type="EMBL" id="GIY60180.1"/>
    </source>
</evidence>
<dbReference type="AlphaFoldDB" id="A0AAV4US19"/>
<keyword evidence="1" id="KW-0812">Transmembrane</keyword>
<keyword evidence="3" id="KW-1185">Reference proteome</keyword>
<feature type="transmembrane region" description="Helical" evidence="1">
    <location>
        <begin position="13"/>
        <end position="33"/>
    </location>
</feature>
<reference evidence="2 3" key="1">
    <citation type="submission" date="2021-06" db="EMBL/GenBank/DDBJ databases">
        <title>Caerostris darwini draft genome.</title>
        <authorList>
            <person name="Kono N."/>
            <person name="Arakawa K."/>
        </authorList>
    </citation>
    <scope>NUCLEOTIDE SEQUENCE [LARGE SCALE GENOMIC DNA]</scope>
</reference>
<dbReference type="Proteomes" id="UP001054837">
    <property type="component" value="Unassembled WGS sequence"/>
</dbReference>
<sequence length="218" mass="25189">MHKCSAASVEIKLLVFMSISIVLFIVLLIDCLIEIRRRRRLLTTSHATLHFKATVQEPFLQDSPFPKHNVVTLQQDRDLHVEVMIFLGPAEALVWKHIKQSTITGTKPSLFPQLVSQKNMHKCSAASVKIKLLEFMSTSIVLFIVLLIDIQIEIRRRRRLNWLLATSHATLHIKATVRERSLQNSSFPKHNVTLQQDRELHLQVMTFLDPAGDVFRWK</sequence>
<feature type="transmembrane region" description="Helical" evidence="1">
    <location>
        <begin position="132"/>
        <end position="152"/>
    </location>
</feature>
<protein>
    <recommendedName>
        <fullName evidence="4">Transmembrane protein</fullName>
    </recommendedName>
</protein>